<dbReference type="OrthoDB" id="554080at2"/>
<dbReference type="HAMAP" id="MF_01459">
    <property type="entry name" value="Chrphore_lyase_CpxS"/>
    <property type="match status" value="1"/>
</dbReference>
<comment type="function">
    <text evidence="3">Covalently attaches a chromophore to Cys residue(s) of phycobiliproteins.</text>
</comment>
<dbReference type="RefSeq" id="WP_012597980.1">
    <property type="nucleotide sequence ID" value="NC_011729.1"/>
</dbReference>
<dbReference type="InterPro" id="IPR018536">
    <property type="entry name" value="CpcS/CpeS"/>
</dbReference>
<evidence type="ECO:0000313" key="5">
    <source>
        <dbReference type="Proteomes" id="UP000002384"/>
    </source>
</evidence>
<dbReference type="EMBL" id="CP001291">
    <property type="protein sequence ID" value="ACK69033.1"/>
    <property type="molecule type" value="Genomic_DNA"/>
</dbReference>
<dbReference type="EC" id="4.-.-.-" evidence="3"/>
<dbReference type="Gene3D" id="2.40.128.20">
    <property type="match status" value="1"/>
</dbReference>
<keyword evidence="2 3" id="KW-0456">Lyase</keyword>
<evidence type="ECO:0000313" key="4">
    <source>
        <dbReference type="EMBL" id="ACK69033.1"/>
    </source>
</evidence>
<dbReference type="STRING" id="65393.PCC7424_0571"/>
<evidence type="ECO:0000256" key="3">
    <source>
        <dbReference type="HAMAP-Rule" id="MF_01459"/>
    </source>
</evidence>
<protein>
    <recommendedName>
        <fullName evidence="3">Chromophore lyase CpcS/CpeS</fullName>
        <ecNumber evidence="3">4.-.-.-</ecNumber>
    </recommendedName>
</protein>
<reference evidence="5" key="1">
    <citation type="journal article" date="2011" name="MBio">
        <title>Novel metabolic attributes of the genus Cyanothece, comprising a group of unicellular nitrogen-fixing Cyanobacteria.</title>
        <authorList>
            <person name="Bandyopadhyay A."/>
            <person name="Elvitigala T."/>
            <person name="Welsh E."/>
            <person name="Stockel J."/>
            <person name="Liberton M."/>
            <person name="Min H."/>
            <person name="Sherman L.A."/>
            <person name="Pakrasi H.B."/>
        </authorList>
    </citation>
    <scope>NUCLEOTIDE SEQUENCE [LARGE SCALE GENOMIC DNA]</scope>
    <source>
        <strain evidence="5">PCC 7424</strain>
    </source>
</reference>
<dbReference type="GO" id="GO:0016829">
    <property type="term" value="F:lyase activity"/>
    <property type="evidence" value="ECO:0007669"/>
    <property type="project" value="UniProtKB-KW"/>
</dbReference>
<dbReference type="Proteomes" id="UP000002384">
    <property type="component" value="Chromosome"/>
</dbReference>
<accession>B7KEK8</accession>
<dbReference type="Pfam" id="PF09367">
    <property type="entry name" value="CpeS"/>
    <property type="match status" value="1"/>
</dbReference>
<dbReference type="KEGG" id="cyc:PCC7424_0571"/>
<name>B7KEK8_GLOC7</name>
<proteinExistence type="inferred from homology"/>
<evidence type="ECO:0000256" key="1">
    <source>
        <dbReference type="ARBA" id="ARBA00010681"/>
    </source>
</evidence>
<organism evidence="4 5">
    <name type="scientific">Gloeothece citriformis (strain PCC 7424)</name>
    <name type="common">Cyanothece sp. (strain PCC 7424)</name>
    <dbReference type="NCBI Taxonomy" id="65393"/>
    <lineage>
        <taxon>Bacteria</taxon>
        <taxon>Bacillati</taxon>
        <taxon>Cyanobacteriota</taxon>
        <taxon>Cyanophyceae</taxon>
        <taxon>Oscillatoriophycideae</taxon>
        <taxon>Chroococcales</taxon>
        <taxon>Aphanothecaceae</taxon>
        <taxon>Gloeothece</taxon>
        <taxon>Gloeothece citriformis</taxon>
    </lineage>
</organism>
<dbReference type="CDD" id="cd16339">
    <property type="entry name" value="CpcS"/>
    <property type="match status" value="1"/>
</dbReference>
<keyword evidence="5" id="KW-1185">Reference proteome</keyword>
<dbReference type="HOGENOM" id="CLU_096258_0_0_3"/>
<evidence type="ECO:0000256" key="2">
    <source>
        <dbReference type="ARBA" id="ARBA00023239"/>
    </source>
</evidence>
<dbReference type="eggNOG" id="ENOG5032RHX">
    <property type="taxonomic scope" value="Bacteria"/>
</dbReference>
<dbReference type="GO" id="GO:0017006">
    <property type="term" value="P:protein-tetrapyrrole linkage"/>
    <property type="evidence" value="ECO:0007669"/>
    <property type="project" value="UniProtKB-UniRule"/>
</dbReference>
<gene>
    <name evidence="3" type="primary">cpcS</name>
    <name evidence="4" type="ordered locus">PCC7424_0571</name>
</gene>
<sequence>MEIREFLDLWVDRWFALRTSYQLDHQKIENSKSEITVERLPIEHPEVIKLCEQYQIDPSLTLGGIKTSWDNSVDWGKSKQTGATIVVWIPTENNSATGQLLQKNNSKYLKGRYSLGDDEALTLIVEETDSYFEERVWFASPNLRLRNSLIKNGNGFSQTAFYSEIRRVAPKN</sequence>
<dbReference type="InterPro" id="IPR012674">
    <property type="entry name" value="Calycin"/>
</dbReference>
<dbReference type="AlphaFoldDB" id="B7KEK8"/>
<comment type="similarity">
    <text evidence="1 3">Belongs to the CpcS/CpeS biliprotein lyase family.</text>
</comment>